<feature type="region of interest" description="Disordered" evidence="1">
    <location>
        <begin position="275"/>
        <end position="343"/>
    </location>
</feature>
<protein>
    <recommendedName>
        <fullName evidence="4">CCHC-type domain-containing protein</fullName>
    </recommendedName>
</protein>
<evidence type="ECO:0000256" key="1">
    <source>
        <dbReference type="SAM" id="MobiDB-lite"/>
    </source>
</evidence>
<feature type="region of interest" description="Disordered" evidence="1">
    <location>
        <begin position="238"/>
        <end position="262"/>
    </location>
</feature>
<evidence type="ECO:0008006" key="4">
    <source>
        <dbReference type="Google" id="ProtNLM"/>
    </source>
</evidence>
<feature type="compositionally biased region" description="Basic and acidic residues" evidence="1">
    <location>
        <begin position="304"/>
        <end position="313"/>
    </location>
</feature>
<dbReference type="EMBL" id="VYZN01003038">
    <property type="protein sequence ID" value="KAE9521343.1"/>
    <property type="molecule type" value="Genomic_DNA"/>
</dbReference>
<organism evidence="2 3">
    <name type="scientific">Aphis glycines</name>
    <name type="common">Soybean aphid</name>
    <dbReference type="NCBI Taxonomy" id="307491"/>
    <lineage>
        <taxon>Eukaryota</taxon>
        <taxon>Metazoa</taxon>
        <taxon>Ecdysozoa</taxon>
        <taxon>Arthropoda</taxon>
        <taxon>Hexapoda</taxon>
        <taxon>Insecta</taxon>
        <taxon>Pterygota</taxon>
        <taxon>Neoptera</taxon>
        <taxon>Paraneoptera</taxon>
        <taxon>Hemiptera</taxon>
        <taxon>Sternorrhyncha</taxon>
        <taxon>Aphidomorpha</taxon>
        <taxon>Aphidoidea</taxon>
        <taxon>Aphididae</taxon>
        <taxon>Aphidini</taxon>
        <taxon>Aphis</taxon>
        <taxon>Aphis</taxon>
    </lineage>
</organism>
<gene>
    <name evidence="2" type="ORF">AGLY_018257</name>
</gene>
<keyword evidence="3" id="KW-1185">Reference proteome</keyword>
<dbReference type="AlphaFoldDB" id="A0A6G0SSK8"/>
<comment type="caution">
    <text evidence="2">The sequence shown here is derived from an EMBL/GenBank/DDBJ whole genome shotgun (WGS) entry which is preliminary data.</text>
</comment>
<reference evidence="2 3" key="1">
    <citation type="submission" date="2019-08" db="EMBL/GenBank/DDBJ databases">
        <title>The genome of the soybean aphid Biotype 1, its phylome, world population structure and adaptation to the North American continent.</title>
        <authorList>
            <person name="Giordano R."/>
            <person name="Donthu R.K."/>
            <person name="Hernandez A.G."/>
            <person name="Wright C.L."/>
            <person name="Zimin A.V."/>
        </authorList>
    </citation>
    <scope>NUCLEOTIDE SEQUENCE [LARGE SCALE GENOMIC DNA]</scope>
    <source>
        <tissue evidence="2">Whole aphids</tissue>
    </source>
</reference>
<sequence>MQRRKPLNHNMKGLVNRMLVTGSAASETAELVGSALVAPPYPSLPCKGERSGGPTTTTLALIANDPDNGHRPATLEPTLLTKHDIYAPLRLRGGNDDKNSIDTLRLRGGGDVNTPLSSTHLSLIKRRNPETSPEALNFSNHFNDIDTAITTARSILDEMVITGKVGRKWNEMVSQQLDEILISFRKVAEESASAIGQVNARREDLREAITRNAELYQDIGAQREKIRALENEVAFLKSRKPRSKPEKASSLATDGGTEMETDAIIVTESRSYAAIASSPKTRPMQPRQKADFPPLITPKNRVNLRSDDNDSTNRKTNAKNSKKPKPEGPSAKTRKVKARKAATTTRFVTTDEVSWPDLRKSIEQKIKAPKLHTVKSRTGLILFPGNEETKRALCRTGNLREVMPFAPRIMARGVESDLDPNEIPWAIANQNEELGLTDKDIENIKPLFKLGPREGHTVNWVLEVRPPTLRKLENSTIYIGMMRCKLKLWDKTPQCYRCQLYGHTSKTCRSGTPICRKCAGEHDSRACTIDIIKCANCKGNHQASSRLCKAKDRAINTVLRRTDFGCTDLTPK</sequence>
<accession>A0A6G0SSK8</accession>
<name>A0A6G0SSK8_APHGL</name>
<dbReference type="OrthoDB" id="6626910at2759"/>
<evidence type="ECO:0000313" key="2">
    <source>
        <dbReference type="EMBL" id="KAE9521343.1"/>
    </source>
</evidence>
<dbReference type="Proteomes" id="UP000475862">
    <property type="component" value="Unassembled WGS sequence"/>
</dbReference>
<proteinExistence type="predicted"/>
<evidence type="ECO:0000313" key="3">
    <source>
        <dbReference type="Proteomes" id="UP000475862"/>
    </source>
</evidence>